<dbReference type="InterPro" id="IPR020458">
    <property type="entry name" value="Znf_DskA_TraR_CS"/>
</dbReference>
<dbReference type="Gene3D" id="1.20.120.910">
    <property type="entry name" value="DksA, coiled-coil domain"/>
    <property type="match status" value="1"/>
</dbReference>
<dbReference type="SUPFAM" id="SSF109635">
    <property type="entry name" value="DnaK suppressor protein DksA, alpha-hairpin domain"/>
    <property type="match status" value="1"/>
</dbReference>
<accession>A0A660S752</accession>
<dbReference type="PANTHER" id="PTHR33823:SF4">
    <property type="entry name" value="GENERAL STRESS PROTEIN 16O"/>
    <property type="match status" value="1"/>
</dbReference>
<dbReference type="PROSITE" id="PS01102">
    <property type="entry name" value="ZF_DKSA_1"/>
    <property type="match status" value="1"/>
</dbReference>
<dbReference type="PROSITE" id="PS51128">
    <property type="entry name" value="ZF_DKSA_2"/>
    <property type="match status" value="1"/>
</dbReference>
<feature type="non-terminal residue" evidence="6">
    <location>
        <position position="1"/>
    </location>
</feature>
<evidence type="ECO:0000256" key="2">
    <source>
        <dbReference type="ARBA" id="ARBA00022771"/>
    </source>
</evidence>
<dbReference type="PANTHER" id="PTHR33823">
    <property type="entry name" value="RNA POLYMERASE-BINDING TRANSCRIPTION FACTOR DKSA-RELATED"/>
    <property type="match status" value="1"/>
</dbReference>
<keyword evidence="2" id="KW-0863">Zinc-finger</keyword>
<dbReference type="InterPro" id="IPR000962">
    <property type="entry name" value="Znf_DskA_TraR"/>
</dbReference>
<reference evidence="6 7" key="1">
    <citation type="submission" date="2018-06" db="EMBL/GenBank/DDBJ databases">
        <title>Extensive metabolic versatility and redundancy in microbially diverse, dynamic hydrothermal sediments.</title>
        <authorList>
            <person name="Dombrowski N."/>
            <person name="Teske A."/>
            <person name="Baker B.J."/>
        </authorList>
    </citation>
    <scope>NUCLEOTIDE SEQUENCE [LARGE SCALE GENOMIC DNA]</scope>
    <source>
        <strain evidence="6">B35_G9</strain>
    </source>
</reference>
<evidence type="ECO:0000313" key="6">
    <source>
        <dbReference type="EMBL" id="RKX65636.1"/>
    </source>
</evidence>
<dbReference type="GO" id="GO:0008270">
    <property type="term" value="F:zinc ion binding"/>
    <property type="evidence" value="ECO:0007669"/>
    <property type="project" value="UniProtKB-KW"/>
</dbReference>
<keyword evidence="1" id="KW-0479">Metal-binding</keyword>
<comment type="caution">
    <text evidence="6">The sequence shown here is derived from an EMBL/GenBank/DDBJ whole genome shotgun (WGS) entry which is preliminary data.</text>
</comment>
<evidence type="ECO:0000256" key="1">
    <source>
        <dbReference type="ARBA" id="ARBA00022723"/>
    </source>
</evidence>
<dbReference type="SUPFAM" id="SSF57716">
    <property type="entry name" value="Glucocorticoid receptor-like (DNA-binding domain)"/>
    <property type="match status" value="1"/>
</dbReference>
<protein>
    <submittedName>
        <fullName evidence="6">Molecular chaperone DnaK</fullName>
    </submittedName>
</protein>
<evidence type="ECO:0000256" key="3">
    <source>
        <dbReference type="ARBA" id="ARBA00022833"/>
    </source>
</evidence>
<dbReference type="InterPro" id="IPR037187">
    <property type="entry name" value="DnaK_N"/>
</dbReference>
<feature type="domain" description="Zinc finger DksA/TraR C4-type" evidence="5">
    <location>
        <begin position="70"/>
        <end position="103"/>
    </location>
</feature>
<dbReference type="Proteomes" id="UP000282321">
    <property type="component" value="Unassembled WGS sequence"/>
</dbReference>
<evidence type="ECO:0000256" key="4">
    <source>
        <dbReference type="PROSITE-ProRule" id="PRU00510"/>
    </source>
</evidence>
<dbReference type="Pfam" id="PF01258">
    <property type="entry name" value="zf-dskA_traR"/>
    <property type="match status" value="1"/>
</dbReference>
<name>A0A660S752_UNCT6</name>
<organism evidence="6 7">
    <name type="scientific">candidate division TA06 bacterium</name>
    <dbReference type="NCBI Taxonomy" id="2250710"/>
    <lineage>
        <taxon>Bacteria</taxon>
        <taxon>Bacteria division TA06</taxon>
    </lineage>
</organism>
<proteinExistence type="predicted"/>
<dbReference type="AlphaFoldDB" id="A0A660S752"/>
<gene>
    <name evidence="6" type="ORF">DRP44_05930</name>
</gene>
<sequence length="111" mass="12320">KRKEIVEELESIKKALSDGYESGGEITSYPSHVADIGTDSSEMETLSLIITTVSQMLNDIDEALGKITEGTYGICEICGKEINPERLEFIPHTKLCIKCKEKEDISVRGIR</sequence>
<evidence type="ECO:0000313" key="7">
    <source>
        <dbReference type="Proteomes" id="UP000282321"/>
    </source>
</evidence>
<dbReference type="EMBL" id="QNBC01000080">
    <property type="protein sequence ID" value="RKX65636.1"/>
    <property type="molecule type" value="Genomic_DNA"/>
</dbReference>
<feature type="zinc finger region" description="dksA C4-type" evidence="4">
    <location>
        <begin position="75"/>
        <end position="99"/>
    </location>
</feature>
<evidence type="ECO:0000259" key="5">
    <source>
        <dbReference type="Pfam" id="PF01258"/>
    </source>
</evidence>
<keyword evidence="3" id="KW-0862">Zinc</keyword>